<dbReference type="PANTHER" id="PTHR30071:SF1">
    <property type="entry name" value="CYTOCHROME B_B6 PROTEIN-RELATED"/>
    <property type="match status" value="1"/>
</dbReference>
<dbReference type="EMBL" id="MK299394">
    <property type="protein sequence ID" value="QCC71952.1"/>
    <property type="molecule type" value="Genomic_DNA"/>
</dbReference>
<dbReference type="InterPro" id="IPR002541">
    <property type="entry name" value="Cyt_c_assembly"/>
</dbReference>
<dbReference type="HAMAP" id="MF_01391">
    <property type="entry name" value="CytC_CcsA"/>
    <property type="match status" value="1"/>
</dbReference>
<feature type="transmembrane region" description="Helical" evidence="6">
    <location>
        <begin position="138"/>
        <end position="164"/>
    </location>
</feature>
<evidence type="ECO:0000256" key="6">
    <source>
        <dbReference type="HAMAP-Rule" id="MF_01391"/>
    </source>
</evidence>
<geneLocation type="chloroplast" evidence="8"/>
<gene>
    <name evidence="6 8" type="primary">ccsA</name>
</gene>
<dbReference type="GO" id="GO:0017004">
    <property type="term" value="P:cytochrome complex assembly"/>
    <property type="evidence" value="ECO:0007669"/>
    <property type="project" value="UniProtKB-UniRule"/>
</dbReference>
<keyword evidence="8" id="KW-0150">Chloroplast</keyword>
<reference evidence="8" key="1">
    <citation type="submission" date="2018-12" db="EMBL/GenBank/DDBJ databases">
        <authorList>
            <person name="Na N."/>
        </authorList>
    </citation>
    <scope>NUCLEOTIDE SEQUENCE</scope>
</reference>
<feature type="transmembrane region" description="Helical" evidence="6">
    <location>
        <begin position="258"/>
        <end position="273"/>
    </location>
</feature>
<comment type="function">
    <text evidence="6">Required during biogenesis of c-type cytochromes (cytochrome c6 and cytochrome f) at the step of heme attachment.</text>
</comment>
<dbReference type="GO" id="GO:0005886">
    <property type="term" value="C:plasma membrane"/>
    <property type="evidence" value="ECO:0007669"/>
    <property type="project" value="TreeGrafter"/>
</dbReference>
<dbReference type="Pfam" id="PF01578">
    <property type="entry name" value="Cytochrom_C_asm"/>
    <property type="match status" value="1"/>
</dbReference>
<keyword evidence="3 6" id="KW-0201">Cytochrome c-type biogenesis</keyword>
<evidence type="ECO:0000256" key="3">
    <source>
        <dbReference type="ARBA" id="ARBA00022748"/>
    </source>
</evidence>
<keyword evidence="5 6" id="KW-0472">Membrane</keyword>
<evidence type="ECO:0000256" key="2">
    <source>
        <dbReference type="ARBA" id="ARBA00022692"/>
    </source>
</evidence>
<accession>A0A6B7GQP8</accession>
<evidence type="ECO:0000256" key="4">
    <source>
        <dbReference type="ARBA" id="ARBA00022989"/>
    </source>
</evidence>
<feature type="transmembrane region" description="Helical" evidence="6">
    <location>
        <begin position="12"/>
        <end position="32"/>
    </location>
</feature>
<feature type="transmembrane region" description="Helical" evidence="6">
    <location>
        <begin position="74"/>
        <end position="91"/>
    </location>
</feature>
<comment type="subcellular location">
    <subcellularLocation>
        <location evidence="1">Membrane</location>
        <topology evidence="1">Multi-pass membrane protein</topology>
    </subcellularLocation>
    <subcellularLocation>
        <location evidence="6">Plastid</location>
        <location evidence="6">Chloroplast thylakoid membrane</location>
        <topology evidence="6">Multi-pass membrane protein</topology>
    </subcellularLocation>
</comment>
<sequence>MIFSTLEHILTHISFSIVSIVITIHLITFLVDEIIKLYDSSEKGMIMTFFCITGLLVTRWIYSGHFPLSNLYESLIFLSWSFSLIHIVPYFKKNQNFVSAIIGPSAIFTQGFATSGLLTEIHESAILVPALQSEWLIMHVSMMILGYAALLCGSLLSVALLVIANRKFFFTSNHLLNLNGSFFFGEIEYMNERRNVLQNTSFFSPKNYYRSQFIQQLDYWSYRVISLGFIFLTIGILSGAVWANEAWGSYWSWDPKETWAFITWIVFAIYLHIRTNIKWKGINSAIVASIGFLIIWICYFGVNLLGIGLHSYGSFTLTSN</sequence>
<keyword evidence="2 6" id="KW-0812">Transmembrane</keyword>
<feature type="transmembrane region" description="Helical" evidence="6">
    <location>
        <begin position="220"/>
        <end position="243"/>
    </location>
</feature>
<keyword evidence="6" id="KW-0793">Thylakoid</keyword>
<organism evidence="8">
    <name type="scientific">Fraxinus nigra</name>
    <dbReference type="NCBI Taxonomy" id="56031"/>
    <lineage>
        <taxon>Eukaryota</taxon>
        <taxon>Viridiplantae</taxon>
        <taxon>Streptophyta</taxon>
        <taxon>Embryophyta</taxon>
        <taxon>Tracheophyta</taxon>
        <taxon>Spermatophyta</taxon>
        <taxon>Magnoliopsida</taxon>
        <taxon>eudicotyledons</taxon>
        <taxon>Gunneridae</taxon>
        <taxon>Pentapetalae</taxon>
        <taxon>asterids</taxon>
        <taxon>lamiids</taxon>
        <taxon>Lamiales</taxon>
        <taxon>Oleaceae</taxon>
        <taxon>Oleeae</taxon>
        <taxon>Fraxinus</taxon>
    </lineage>
</organism>
<comment type="subunit">
    <text evidence="6">May interact with Ccs1.</text>
</comment>
<dbReference type="PANTHER" id="PTHR30071">
    <property type="entry name" value="HEME EXPORTER PROTEIN C"/>
    <property type="match status" value="1"/>
</dbReference>
<dbReference type="NCBIfam" id="TIGR03144">
    <property type="entry name" value="cytochr_II_ccsB"/>
    <property type="match status" value="1"/>
</dbReference>
<dbReference type="InterPro" id="IPR017562">
    <property type="entry name" value="Cyt_c_biogenesis_CcsA"/>
</dbReference>
<proteinExistence type="inferred from homology"/>
<protein>
    <recommendedName>
        <fullName evidence="6">Cytochrome c biogenesis protein CcsA</fullName>
    </recommendedName>
</protein>
<name>A0A6B7GQP8_9LAMI</name>
<keyword evidence="4 6" id="KW-1133">Transmembrane helix</keyword>
<evidence type="ECO:0000256" key="1">
    <source>
        <dbReference type="ARBA" id="ARBA00004141"/>
    </source>
</evidence>
<feature type="domain" description="Cytochrome c assembly protein" evidence="7">
    <location>
        <begin position="68"/>
        <end position="310"/>
    </location>
</feature>
<evidence type="ECO:0000256" key="5">
    <source>
        <dbReference type="ARBA" id="ARBA00023136"/>
    </source>
</evidence>
<dbReference type="GO" id="GO:0009535">
    <property type="term" value="C:chloroplast thylakoid membrane"/>
    <property type="evidence" value="ECO:0007669"/>
    <property type="project" value="UniProtKB-SubCell"/>
</dbReference>
<comment type="similarity">
    <text evidence="6">Belongs to the CcmF/CycK/Ccl1/NrfE/CcsA family.</text>
</comment>
<feature type="transmembrane region" description="Helical" evidence="6">
    <location>
        <begin position="44"/>
        <end position="62"/>
    </location>
</feature>
<evidence type="ECO:0000313" key="8">
    <source>
        <dbReference type="EMBL" id="QCC71952.1"/>
    </source>
</evidence>
<dbReference type="AlphaFoldDB" id="A0A6B7GQP8"/>
<evidence type="ECO:0000259" key="7">
    <source>
        <dbReference type="Pfam" id="PF01578"/>
    </source>
</evidence>
<feature type="transmembrane region" description="Helical" evidence="6">
    <location>
        <begin position="285"/>
        <end position="309"/>
    </location>
</feature>
<dbReference type="InterPro" id="IPR045062">
    <property type="entry name" value="Cyt_c_biogenesis_CcsA/CcmC"/>
</dbReference>
<dbReference type="GO" id="GO:0020037">
    <property type="term" value="F:heme binding"/>
    <property type="evidence" value="ECO:0007669"/>
    <property type="project" value="InterPro"/>
</dbReference>
<keyword evidence="8" id="KW-0934">Plastid</keyword>
<reference evidence="8" key="2">
    <citation type="journal article" date="2019" name="Mol. Ecol. Resour.">
        <title>Phylogenomics using low-depth whole genome sequencing: A case study with the olive tribe.</title>
        <authorList>
            <person name="Olofsson J.K."/>
            <person name="Cantera I."/>
            <person name="Van de Paer C."/>
            <person name="Hong-Wa C."/>
            <person name="Zedane L."/>
            <person name="Dunning L.T."/>
            <person name="Alberti A."/>
            <person name="Christin P.A."/>
            <person name="Besnard G."/>
        </authorList>
    </citation>
    <scope>NUCLEOTIDE SEQUENCE</scope>
</reference>